<dbReference type="GO" id="GO:0003779">
    <property type="term" value="F:actin binding"/>
    <property type="evidence" value="ECO:0007669"/>
    <property type="project" value="UniProtKB-KW"/>
</dbReference>
<evidence type="ECO:0000313" key="6">
    <source>
        <dbReference type="EMBL" id="CAI9934467.1"/>
    </source>
</evidence>
<dbReference type="EMBL" id="CATOUU010000570">
    <property type="protein sequence ID" value="CAI9934467.1"/>
    <property type="molecule type" value="Genomic_DNA"/>
</dbReference>
<gene>
    <name evidence="6" type="ORF">HINF_LOCUS22112</name>
    <name evidence="8" type="ORF">HINF_LOCUS24353</name>
    <name evidence="7" type="ORF">HINF_LOCUS25587</name>
    <name evidence="9" type="ORF">HINF_LOCUS67791</name>
</gene>
<dbReference type="Gene3D" id="1.10.1760.10">
    <property type="entry name" value="Actin-related protein 2/3 complex subunit 3"/>
    <property type="match status" value="1"/>
</dbReference>
<organism evidence="6">
    <name type="scientific">Hexamita inflata</name>
    <dbReference type="NCBI Taxonomy" id="28002"/>
    <lineage>
        <taxon>Eukaryota</taxon>
        <taxon>Metamonada</taxon>
        <taxon>Diplomonadida</taxon>
        <taxon>Hexamitidae</taxon>
        <taxon>Hexamitinae</taxon>
        <taxon>Hexamita</taxon>
    </lineage>
</organism>
<dbReference type="Proteomes" id="UP001642409">
    <property type="component" value="Unassembled WGS sequence"/>
</dbReference>
<accession>A0AA86U136</accession>
<proteinExistence type="inferred from homology"/>
<dbReference type="EMBL" id="CATOUU010000653">
    <property type="protein sequence ID" value="CAI9937942.1"/>
    <property type="molecule type" value="Genomic_DNA"/>
</dbReference>
<dbReference type="AlphaFoldDB" id="A0AA86U136"/>
<evidence type="ECO:0000313" key="8">
    <source>
        <dbReference type="EMBL" id="CAL6014618.1"/>
    </source>
</evidence>
<reference evidence="6" key="1">
    <citation type="submission" date="2023-06" db="EMBL/GenBank/DDBJ databases">
        <authorList>
            <person name="Kurt Z."/>
        </authorList>
    </citation>
    <scope>NUCLEOTIDE SEQUENCE</scope>
</reference>
<keyword evidence="10" id="KW-1185">Reference proteome</keyword>
<dbReference type="InterPro" id="IPR007204">
    <property type="entry name" value="ARPC3"/>
</dbReference>
<evidence type="ECO:0000256" key="3">
    <source>
        <dbReference type="ARBA" id="ARBA00022490"/>
    </source>
</evidence>
<evidence type="ECO:0000256" key="5">
    <source>
        <dbReference type="ARBA" id="ARBA00023212"/>
    </source>
</evidence>
<comment type="similarity">
    <text evidence="2">Belongs to the ARPC3 family.</text>
</comment>
<comment type="subcellular location">
    <subcellularLocation>
        <location evidence="1">Cytoplasm</location>
        <location evidence="1">Cytoskeleton</location>
    </subcellularLocation>
</comment>
<protein>
    <submittedName>
        <fullName evidence="6">Actin-related protein</fullName>
    </submittedName>
    <submittedName>
        <fullName evidence="8">Actin-related_protein</fullName>
    </submittedName>
</protein>
<dbReference type="GO" id="GO:0034314">
    <property type="term" value="P:Arp2/3 complex-mediated actin nucleation"/>
    <property type="evidence" value="ECO:0007669"/>
    <property type="project" value="InterPro"/>
</dbReference>
<evidence type="ECO:0000256" key="4">
    <source>
        <dbReference type="ARBA" id="ARBA00023203"/>
    </source>
</evidence>
<dbReference type="InterPro" id="IPR036753">
    <property type="entry name" value="ARPC3_sf"/>
</dbReference>
<comment type="caution">
    <text evidence="6">The sequence shown here is derived from an EMBL/GenBank/DDBJ whole genome shotgun (WGS) entry which is preliminary data.</text>
</comment>
<evidence type="ECO:0000313" key="9">
    <source>
        <dbReference type="EMBL" id="CAL6095109.1"/>
    </source>
</evidence>
<dbReference type="GO" id="GO:0005885">
    <property type="term" value="C:Arp2/3 protein complex"/>
    <property type="evidence" value="ECO:0007669"/>
    <property type="project" value="InterPro"/>
</dbReference>
<keyword evidence="4" id="KW-0009">Actin-binding</keyword>
<evidence type="ECO:0000313" key="7">
    <source>
        <dbReference type="EMBL" id="CAI9937942.1"/>
    </source>
</evidence>
<sequence>MAVHATLRAQSYISQVPIFQFRGVSASSPYFLNSDDYDVIDELFYVYRANVIHKQFNPDSDEDKFMSFLILFVSKLIQEINLNKYNKVQAKTYLNKLESNITNELNTVFSGQIYCKEIEIYVKAIKTAIVERFVELVFEKDEIDKFWAQFGYFHFAGKKL</sequence>
<dbReference type="EMBL" id="CAXDID020000071">
    <property type="protein sequence ID" value="CAL6014618.1"/>
    <property type="molecule type" value="Genomic_DNA"/>
</dbReference>
<evidence type="ECO:0000313" key="10">
    <source>
        <dbReference type="Proteomes" id="UP001642409"/>
    </source>
</evidence>
<keyword evidence="5" id="KW-0206">Cytoskeleton</keyword>
<name>A0AA86U136_9EUKA</name>
<evidence type="ECO:0000256" key="1">
    <source>
        <dbReference type="ARBA" id="ARBA00004245"/>
    </source>
</evidence>
<dbReference type="Pfam" id="PF04062">
    <property type="entry name" value="P21-Arc"/>
    <property type="match status" value="1"/>
</dbReference>
<dbReference type="SUPFAM" id="SSF69060">
    <property type="entry name" value="Arp2/3 complex 21 kDa subunit ARPC3"/>
    <property type="match status" value="1"/>
</dbReference>
<reference evidence="8 10" key="2">
    <citation type="submission" date="2024-07" db="EMBL/GenBank/DDBJ databases">
        <authorList>
            <person name="Akdeniz Z."/>
        </authorList>
    </citation>
    <scope>NUCLEOTIDE SEQUENCE [LARGE SCALE GENOMIC DNA]</scope>
</reference>
<keyword evidence="3" id="KW-0963">Cytoplasm</keyword>
<evidence type="ECO:0000256" key="2">
    <source>
        <dbReference type="ARBA" id="ARBA00010856"/>
    </source>
</evidence>
<dbReference type="EMBL" id="CAXDID020000473">
    <property type="protein sequence ID" value="CAL6095109.1"/>
    <property type="molecule type" value="Genomic_DNA"/>
</dbReference>
<dbReference type="GO" id="GO:0030833">
    <property type="term" value="P:regulation of actin filament polymerization"/>
    <property type="evidence" value="ECO:0007669"/>
    <property type="project" value="InterPro"/>
</dbReference>